<dbReference type="Pfam" id="PF00567">
    <property type="entry name" value="TUDOR"/>
    <property type="match status" value="1"/>
</dbReference>
<evidence type="ECO:0000259" key="2">
    <source>
        <dbReference type="PROSITE" id="PS50304"/>
    </source>
</evidence>
<dbReference type="Proteomes" id="UP001432027">
    <property type="component" value="Unassembled WGS sequence"/>
</dbReference>
<feature type="non-terminal residue" evidence="3">
    <location>
        <position position="180"/>
    </location>
</feature>
<dbReference type="Gene3D" id="2.30.30.140">
    <property type="match status" value="1"/>
</dbReference>
<dbReference type="PROSITE" id="PS50304">
    <property type="entry name" value="TUDOR"/>
    <property type="match status" value="1"/>
</dbReference>
<evidence type="ECO:0000256" key="1">
    <source>
        <dbReference type="SAM" id="MobiDB-lite"/>
    </source>
</evidence>
<feature type="compositionally biased region" description="Basic and acidic residues" evidence="1">
    <location>
        <begin position="13"/>
        <end position="24"/>
    </location>
</feature>
<feature type="non-terminal residue" evidence="3">
    <location>
        <position position="1"/>
    </location>
</feature>
<dbReference type="InterPro" id="IPR002999">
    <property type="entry name" value="Tudor"/>
</dbReference>
<evidence type="ECO:0000313" key="4">
    <source>
        <dbReference type="Proteomes" id="UP001432027"/>
    </source>
</evidence>
<gene>
    <name evidence="3" type="ORF">PENTCL1PPCAC_20620</name>
</gene>
<keyword evidence="4" id="KW-1185">Reference proteome</keyword>
<feature type="region of interest" description="Disordered" evidence="1">
    <location>
        <begin position="1"/>
        <end position="24"/>
    </location>
</feature>
<reference evidence="3" key="1">
    <citation type="submission" date="2023-10" db="EMBL/GenBank/DDBJ databases">
        <title>Genome assembly of Pristionchus species.</title>
        <authorList>
            <person name="Yoshida K."/>
            <person name="Sommer R.J."/>
        </authorList>
    </citation>
    <scope>NUCLEOTIDE SEQUENCE</scope>
    <source>
        <strain evidence="3">RS0144</strain>
    </source>
</reference>
<dbReference type="EMBL" id="BTSX01000005">
    <property type="protein sequence ID" value="GMS98445.1"/>
    <property type="molecule type" value="Genomic_DNA"/>
</dbReference>
<name>A0AAV5TW13_9BILA</name>
<organism evidence="3 4">
    <name type="scientific">Pristionchus entomophagus</name>
    <dbReference type="NCBI Taxonomy" id="358040"/>
    <lineage>
        <taxon>Eukaryota</taxon>
        <taxon>Metazoa</taxon>
        <taxon>Ecdysozoa</taxon>
        <taxon>Nematoda</taxon>
        <taxon>Chromadorea</taxon>
        <taxon>Rhabditida</taxon>
        <taxon>Rhabditina</taxon>
        <taxon>Diplogasteromorpha</taxon>
        <taxon>Diplogasteroidea</taxon>
        <taxon>Neodiplogasteridae</taxon>
        <taxon>Pristionchus</taxon>
    </lineage>
</organism>
<sequence length="180" mass="20556">SGSTHHSPVHGSGRGDRDGRDDRGEAAPSLAFQFVHKDDPEVGYATDRSYYKKEKVILTTFVDFYEFYVVPEKDVNALDAMTNDLYDDHNGELFVTDTHPWQKGFVGCLIQTKEKKAYRVSVLKIDEEGEMLVRLVDFGSKKTVDARDVASLKEKYMKGREYANSFCFKCSLEDYDPIEE</sequence>
<evidence type="ECO:0000313" key="3">
    <source>
        <dbReference type="EMBL" id="GMS98445.1"/>
    </source>
</evidence>
<dbReference type="SUPFAM" id="SSF63748">
    <property type="entry name" value="Tudor/PWWP/MBT"/>
    <property type="match status" value="1"/>
</dbReference>
<accession>A0AAV5TW13</accession>
<proteinExistence type="predicted"/>
<dbReference type="SMART" id="SM00333">
    <property type="entry name" value="TUDOR"/>
    <property type="match status" value="1"/>
</dbReference>
<comment type="caution">
    <text evidence="3">The sequence shown here is derived from an EMBL/GenBank/DDBJ whole genome shotgun (WGS) entry which is preliminary data.</text>
</comment>
<dbReference type="AlphaFoldDB" id="A0AAV5TW13"/>
<protein>
    <recommendedName>
        <fullName evidence="2">Tudor domain-containing protein</fullName>
    </recommendedName>
</protein>
<feature type="domain" description="Tudor" evidence="2">
    <location>
        <begin position="100"/>
        <end position="159"/>
    </location>
</feature>